<organism evidence="1 2">
    <name type="scientific">Dimorphilus gyrociliatus</name>
    <dbReference type="NCBI Taxonomy" id="2664684"/>
    <lineage>
        <taxon>Eukaryota</taxon>
        <taxon>Metazoa</taxon>
        <taxon>Spiralia</taxon>
        <taxon>Lophotrochozoa</taxon>
        <taxon>Annelida</taxon>
        <taxon>Polychaeta</taxon>
        <taxon>Polychaeta incertae sedis</taxon>
        <taxon>Dinophilidae</taxon>
        <taxon>Dimorphilus</taxon>
    </lineage>
</organism>
<proteinExistence type="predicted"/>
<accession>A0A7I8WED9</accession>
<comment type="caution">
    <text evidence="1">The sequence shown here is derived from an EMBL/GenBank/DDBJ whole genome shotgun (WGS) entry which is preliminary data.</text>
</comment>
<dbReference type="EMBL" id="CAJFCJ010000060">
    <property type="protein sequence ID" value="CAD5126548.1"/>
    <property type="molecule type" value="Genomic_DNA"/>
</dbReference>
<reference evidence="1 2" key="1">
    <citation type="submission" date="2020-08" db="EMBL/GenBank/DDBJ databases">
        <authorList>
            <person name="Hejnol A."/>
        </authorList>
    </citation>
    <scope>NUCLEOTIDE SEQUENCE [LARGE SCALE GENOMIC DNA]</scope>
</reference>
<dbReference type="Proteomes" id="UP000549394">
    <property type="component" value="Unassembled WGS sequence"/>
</dbReference>
<dbReference type="OrthoDB" id="10061565at2759"/>
<evidence type="ECO:0000313" key="1">
    <source>
        <dbReference type="EMBL" id="CAD5126548.1"/>
    </source>
</evidence>
<keyword evidence="2" id="KW-1185">Reference proteome</keyword>
<name>A0A7I8WED9_9ANNE</name>
<evidence type="ECO:0000313" key="2">
    <source>
        <dbReference type="Proteomes" id="UP000549394"/>
    </source>
</evidence>
<gene>
    <name evidence="1" type="ORF">DGYR_LOCUS13786</name>
</gene>
<sequence>MGRRTLRSNKKIIEKKEKRKGGLKPKKGTKVKKQSVKYLSHFLRIYKGLNDWHLPIFTEVKEFCGDINTVLYPGCDKHLSASLVFSNVTYLDFNPKMEPFFSDSAIHSWIEDNRKYTDSPTINFQNIDYMKFFAQNTSNFDLVISASAGLISNSPCLEFLRPSGHFLVSDAHFDARNVFTKANFNLIGVYNPNIKKLEIDKVSLEGHFITTENKKITKEQVSESISKPKNKRSFKLKKEAQFMFYLFKKIK</sequence>
<protein>
    <submittedName>
        <fullName evidence="1">Uncharacterized protein</fullName>
    </submittedName>
</protein>
<dbReference type="AlphaFoldDB" id="A0A7I8WED9"/>